<dbReference type="EnsemblPlants" id="OPUNC07G09990.1">
    <property type="protein sequence ID" value="OPUNC07G09990.1"/>
    <property type="gene ID" value="OPUNC07G09990"/>
</dbReference>
<feature type="coiled-coil region" evidence="1">
    <location>
        <begin position="80"/>
        <end position="107"/>
    </location>
</feature>
<sequence>MVASLTIFVVEEERERSKREVAEWKKLVEQAETTRGYRRPDRVRRNCKSNSMAAAESDSAERAALSKKLVEKHTALCYLLAEVDLRAENAQIQYQHFQRELDAAKGVRDQIVKSLEPTLKVLFPSLYEGKHLVQLVAELVSEGPVAVRQLSKSVANLSASHALAVVKSHYPRVDLDVVEKGYAA</sequence>
<evidence type="ECO:0000313" key="3">
    <source>
        <dbReference type="Proteomes" id="UP000026962"/>
    </source>
</evidence>
<keyword evidence="3" id="KW-1185">Reference proteome</keyword>
<accession>A0A0E0LJJ3</accession>
<evidence type="ECO:0000256" key="1">
    <source>
        <dbReference type="SAM" id="Coils"/>
    </source>
</evidence>
<protein>
    <submittedName>
        <fullName evidence="2">Uncharacterized protein</fullName>
    </submittedName>
</protein>
<reference evidence="2" key="1">
    <citation type="submission" date="2015-04" db="UniProtKB">
        <authorList>
            <consortium name="EnsemblPlants"/>
        </authorList>
    </citation>
    <scope>IDENTIFICATION</scope>
</reference>
<proteinExistence type="predicted"/>
<dbReference type="AlphaFoldDB" id="A0A0E0LJJ3"/>
<organism evidence="2">
    <name type="scientific">Oryza punctata</name>
    <name type="common">Red rice</name>
    <dbReference type="NCBI Taxonomy" id="4537"/>
    <lineage>
        <taxon>Eukaryota</taxon>
        <taxon>Viridiplantae</taxon>
        <taxon>Streptophyta</taxon>
        <taxon>Embryophyta</taxon>
        <taxon>Tracheophyta</taxon>
        <taxon>Spermatophyta</taxon>
        <taxon>Magnoliopsida</taxon>
        <taxon>Liliopsida</taxon>
        <taxon>Poales</taxon>
        <taxon>Poaceae</taxon>
        <taxon>BOP clade</taxon>
        <taxon>Oryzoideae</taxon>
        <taxon>Oryzeae</taxon>
        <taxon>Oryzinae</taxon>
        <taxon>Oryza</taxon>
    </lineage>
</organism>
<keyword evidence="1" id="KW-0175">Coiled coil</keyword>
<dbReference type="Gramene" id="OPUNC07G09990.1">
    <property type="protein sequence ID" value="OPUNC07G09990.1"/>
    <property type="gene ID" value="OPUNC07G09990"/>
</dbReference>
<evidence type="ECO:0000313" key="2">
    <source>
        <dbReference type="EnsemblPlants" id="OPUNC07G09990.1"/>
    </source>
</evidence>
<name>A0A0E0LJJ3_ORYPU</name>
<dbReference type="Proteomes" id="UP000026962">
    <property type="component" value="Chromosome 7"/>
</dbReference>
<dbReference type="HOGENOM" id="CLU_075675_1_0_1"/>
<reference evidence="2" key="2">
    <citation type="submission" date="2018-05" db="EMBL/GenBank/DDBJ databases">
        <title>OpunRS2 (Oryza punctata Reference Sequence Version 2).</title>
        <authorList>
            <person name="Zhang J."/>
            <person name="Kudrna D."/>
            <person name="Lee S."/>
            <person name="Talag J."/>
            <person name="Welchert J."/>
            <person name="Wing R.A."/>
        </authorList>
    </citation>
    <scope>NUCLEOTIDE SEQUENCE [LARGE SCALE GENOMIC DNA]</scope>
</reference>